<dbReference type="Proteomes" id="UP001521116">
    <property type="component" value="Unassembled WGS sequence"/>
</dbReference>
<comment type="caution">
    <text evidence="1">The sequence shown here is derived from an EMBL/GenBank/DDBJ whole genome shotgun (WGS) entry which is preliminary data.</text>
</comment>
<accession>A0ABR3SLI1</accession>
<organism evidence="1 2">
    <name type="scientific">Neofusicoccum ribis</name>
    <dbReference type="NCBI Taxonomy" id="45134"/>
    <lineage>
        <taxon>Eukaryota</taxon>
        <taxon>Fungi</taxon>
        <taxon>Dikarya</taxon>
        <taxon>Ascomycota</taxon>
        <taxon>Pezizomycotina</taxon>
        <taxon>Dothideomycetes</taxon>
        <taxon>Dothideomycetes incertae sedis</taxon>
        <taxon>Botryosphaeriales</taxon>
        <taxon>Botryosphaeriaceae</taxon>
        <taxon>Neofusicoccum</taxon>
    </lineage>
</organism>
<sequence length="325" mass="36209">MGGSDDTKKLITSASHSTVDLLINWAMAAGGIATEANGKKMDDGPTEKFEKLSETLDTTTRNQFLESYNYAYNDSLTNPPDIDPQHTTIYPFSEFVSCKDDEPTSINKYINNTIVPSMPTEWRKSISNDMVSTFTALLSESGNGFKLMPYHRQWKGPSADLLQVDAIIEYSQSRVTDDPNGQLYLFLRYCGVAYFIPNPIPPRLGGINPRNVTRIVLTASSAVVATALSSYILRLDPNKTNLYFLTHVEQDKDKKNFKVICTITLSPKSFTIPKKPRASVVIDVKPILDALKKIGINDPAVIPGAATTEEEEEFAYITRWSDKNF</sequence>
<evidence type="ECO:0000313" key="1">
    <source>
        <dbReference type="EMBL" id="KAL1624254.1"/>
    </source>
</evidence>
<name>A0ABR3SLI1_9PEZI</name>
<gene>
    <name evidence="1" type="ORF">SLS56_007956</name>
</gene>
<evidence type="ECO:0000313" key="2">
    <source>
        <dbReference type="Proteomes" id="UP001521116"/>
    </source>
</evidence>
<protein>
    <submittedName>
        <fullName evidence="1">Uncharacterized protein</fullName>
    </submittedName>
</protein>
<proteinExistence type="predicted"/>
<keyword evidence="2" id="KW-1185">Reference proteome</keyword>
<reference evidence="1 2" key="1">
    <citation type="submission" date="2024-02" db="EMBL/GenBank/DDBJ databases">
        <title>De novo assembly and annotation of 12 fungi associated with fruit tree decline syndrome in Ontario, Canada.</title>
        <authorList>
            <person name="Sulman M."/>
            <person name="Ellouze W."/>
            <person name="Ilyukhin E."/>
        </authorList>
    </citation>
    <scope>NUCLEOTIDE SEQUENCE [LARGE SCALE GENOMIC DNA]</scope>
    <source>
        <strain evidence="1 2">M1-105</strain>
    </source>
</reference>
<dbReference type="EMBL" id="JAJVDC020000110">
    <property type="protein sequence ID" value="KAL1624254.1"/>
    <property type="molecule type" value="Genomic_DNA"/>
</dbReference>